<gene>
    <name evidence="2" type="ORF">PODLI_1B013029</name>
</gene>
<name>A0AA35KR64_9SAUR</name>
<keyword evidence="3" id="KW-1185">Reference proteome</keyword>
<dbReference type="Proteomes" id="UP001178461">
    <property type="component" value="Chromosome 8"/>
</dbReference>
<dbReference type="AlphaFoldDB" id="A0AA35KR64"/>
<feature type="region of interest" description="Disordered" evidence="1">
    <location>
        <begin position="1"/>
        <end position="42"/>
    </location>
</feature>
<reference evidence="2" key="1">
    <citation type="submission" date="2022-12" db="EMBL/GenBank/DDBJ databases">
        <authorList>
            <person name="Alioto T."/>
            <person name="Alioto T."/>
            <person name="Gomez Garrido J."/>
        </authorList>
    </citation>
    <scope>NUCLEOTIDE SEQUENCE</scope>
</reference>
<dbReference type="EMBL" id="OX395133">
    <property type="protein sequence ID" value="CAI5782820.1"/>
    <property type="molecule type" value="Genomic_DNA"/>
</dbReference>
<evidence type="ECO:0000313" key="3">
    <source>
        <dbReference type="Proteomes" id="UP001178461"/>
    </source>
</evidence>
<evidence type="ECO:0000256" key="1">
    <source>
        <dbReference type="SAM" id="MobiDB-lite"/>
    </source>
</evidence>
<evidence type="ECO:0000313" key="2">
    <source>
        <dbReference type="EMBL" id="CAI5782820.1"/>
    </source>
</evidence>
<feature type="region of interest" description="Disordered" evidence="1">
    <location>
        <begin position="58"/>
        <end position="89"/>
    </location>
</feature>
<accession>A0AA35KR64</accession>
<protein>
    <submittedName>
        <fullName evidence="2">Uncharacterized protein</fullName>
    </submittedName>
</protein>
<organism evidence="2 3">
    <name type="scientific">Podarcis lilfordi</name>
    <name type="common">Lilford's wall lizard</name>
    <dbReference type="NCBI Taxonomy" id="74358"/>
    <lineage>
        <taxon>Eukaryota</taxon>
        <taxon>Metazoa</taxon>
        <taxon>Chordata</taxon>
        <taxon>Craniata</taxon>
        <taxon>Vertebrata</taxon>
        <taxon>Euteleostomi</taxon>
        <taxon>Lepidosauria</taxon>
        <taxon>Squamata</taxon>
        <taxon>Bifurcata</taxon>
        <taxon>Unidentata</taxon>
        <taxon>Episquamata</taxon>
        <taxon>Laterata</taxon>
        <taxon>Lacertibaenia</taxon>
        <taxon>Lacertidae</taxon>
        <taxon>Podarcis</taxon>
    </lineage>
</organism>
<sequence>MRNSALLAPSPAPPSLPGFTSLRGRKEGRAEEDGGGAWRGLPLPPSLPLLAALAGPEELPAGGRPLRPGSGGWPRAPEEEAEAGPLGARVRKKVIF</sequence>
<proteinExistence type="predicted"/>